<keyword evidence="1" id="KW-0472">Membrane</keyword>
<evidence type="ECO:0000313" key="3">
    <source>
        <dbReference type="Proteomes" id="UP000284495"/>
    </source>
</evidence>
<accession>A0A415K5Q5</accession>
<gene>
    <name evidence="2" type="ORF">DW027_26475</name>
</gene>
<keyword evidence="1" id="KW-0812">Transmembrane</keyword>
<evidence type="ECO:0000313" key="2">
    <source>
        <dbReference type="EMBL" id="RHL31609.1"/>
    </source>
</evidence>
<dbReference type="RefSeq" id="WP_118219568.1">
    <property type="nucleotide sequence ID" value="NZ_JAQEAW010000053.1"/>
</dbReference>
<protein>
    <submittedName>
        <fullName evidence="2">Uncharacterized protein</fullName>
    </submittedName>
</protein>
<feature type="transmembrane region" description="Helical" evidence="1">
    <location>
        <begin position="6"/>
        <end position="21"/>
    </location>
</feature>
<proteinExistence type="predicted"/>
<comment type="caution">
    <text evidence="2">The sequence shown here is derived from an EMBL/GenBank/DDBJ whole genome shotgun (WGS) entry which is preliminary data.</text>
</comment>
<dbReference type="EMBL" id="QROO01000061">
    <property type="protein sequence ID" value="RHL31609.1"/>
    <property type="molecule type" value="Genomic_DNA"/>
</dbReference>
<keyword evidence="1" id="KW-1133">Transmembrane helix</keyword>
<sequence length="97" mass="10985">MKVKYFIYLFAVVLVTIAVNLKDRRNQDLNLVANIEAFSAANDESESFNKYYKSSSFTIITIVGENEPKTTTWPCCEKVNDPFSGCSSYLPKCPENN</sequence>
<evidence type="ECO:0000256" key="1">
    <source>
        <dbReference type="SAM" id="Phobius"/>
    </source>
</evidence>
<organism evidence="2 3">
    <name type="scientific">Bacteroides xylanisolvens</name>
    <dbReference type="NCBI Taxonomy" id="371601"/>
    <lineage>
        <taxon>Bacteria</taxon>
        <taxon>Pseudomonadati</taxon>
        <taxon>Bacteroidota</taxon>
        <taxon>Bacteroidia</taxon>
        <taxon>Bacteroidales</taxon>
        <taxon>Bacteroidaceae</taxon>
        <taxon>Bacteroides</taxon>
    </lineage>
</organism>
<dbReference type="Proteomes" id="UP000284495">
    <property type="component" value="Unassembled WGS sequence"/>
</dbReference>
<name>A0A415K5Q5_9BACE</name>
<dbReference type="AlphaFoldDB" id="A0A415K5Q5"/>
<reference evidence="2 3" key="1">
    <citation type="submission" date="2018-08" db="EMBL/GenBank/DDBJ databases">
        <title>A genome reference for cultivated species of the human gut microbiota.</title>
        <authorList>
            <person name="Zou Y."/>
            <person name="Xue W."/>
            <person name="Luo G."/>
        </authorList>
    </citation>
    <scope>NUCLEOTIDE SEQUENCE [LARGE SCALE GENOMIC DNA]</scope>
    <source>
        <strain evidence="2 3">AF38-2</strain>
    </source>
</reference>